<evidence type="ECO:0000313" key="2">
    <source>
        <dbReference type="Proteomes" id="UP000290365"/>
    </source>
</evidence>
<reference evidence="1 2" key="1">
    <citation type="submission" date="2019-01" db="EMBL/GenBank/DDBJ databases">
        <title>Ktedonosporobacter rubrisoli SCAWS-G2.</title>
        <authorList>
            <person name="Huang Y."/>
            <person name="Yan B."/>
        </authorList>
    </citation>
    <scope>NUCLEOTIDE SEQUENCE [LARGE SCALE GENOMIC DNA]</scope>
    <source>
        <strain evidence="1 2">SCAWS-G2</strain>
    </source>
</reference>
<evidence type="ECO:0000313" key="1">
    <source>
        <dbReference type="EMBL" id="QBD78373.1"/>
    </source>
</evidence>
<organism evidence="1 2">
    <name type="scientific">Ktedonosporobacter rubrisoli</name>
    <dbReference type="NCBI Taxonomy" id="2509675"/>
    <lineage>
        <taxon>Bacteria</taxon>
        <taxon>Bacillati</taxon>
        <taxon>Chloroflexota</taxon>
        <taxon>Ktedonobacteria</taxon>
        <taxon>Ktedonobacterales</taxon>
        <taxon>Ktedonosporobacteraceae</taxon>
        <taxon>Ktedonosporobacter</taxon>
    </lineage>
</organism>
<dbReference type="Proteomes" id="UP000290365">
    <property type="component" value="Chromosome"/>
</dbReference>
<sequence length="74" mass="8321">MQTQTVNDPRRDRRRLAKPSLTSLSPLLGYVGEVRIPPGAYSSLERATRSRETVTTRGMRGKVLYFDNLIVDVG</sequence>
<dbReference type="RefSeq" id="WP_129889426.1">
    <property type="nucleotide sequence ID" value="NZ_CP035758.1"/>
</dbReference>
<protein>
    <submittedName>
        <fullName evidence="1">Uncharacterized protein</fullName>
    </submittedName>
</protein>
<keyword evidence="2" id="KW-1185">Reference proteome</keyword>
<name>A0A4P6JSW3_KTERU</name>
<gene>
    <name evidence="1" type="ORF">EPA93_21175</name>
</gene>
<dbReference type="AlphaFoldDB" id="A0A4P6JSW3"/>
<dbReference type="KEGG" id="kbs:EPA93_21175"/>
<dbReference type="EMBL" id="CP035758">
    <property type="protein sequence ID" value="QBD78373.1"/>
    <property type="molecule type" value="Genomic_DNA"/>
</dbReference>
<accession>A0A4P6JSW3</accession>
<proteinExistence type="predicted"/>